<dbReference type="SUPFAM" id="SSF46785">
    <property type="entry name" value="Winged helix' DNA-binding domain"/>
    <property type="match status" value="1"/>
</dbReference>
<keyword evidence="2" id="KW-0238">DNA-binding</keyword>
<dbReference type="PANTHER" id="PTHR33204">
    <property type="entry name" value="TRANSCRIPTIONAL REGULATOR, MARR FAMILY"/>
    <property type="match status" value="1"/>
</dbReference>
<dbReference type="PATRIC" id="fig|1300347.3.peg.2042"/>
<keyword evidence="3" id="KW-0804">Transcription</keyword>
<dbReference type="InterPro" id="IPR002577">
    <property type="entry name" value="HTH_HxlR"/>
</dbReference>
<dbReference type="InterPro" id="IPR036388">
    <property type="entry name" value="WH-like_DNA-bd_sf"/>
</dbReference>
<dbReference type="GO" id="GO:0003677">
    <property type="term" value="F:DNA binding"/>
    <property type="evidence" value="ECO:0007669"/>
    <property type="project" value="UniProtKB-KW"/>
</dbReference>
<proteinExistence type="predicted"/>
<protein>
    <submittedName>
        <fullName evidence="5">Putative HTH-type transcriptional regulator YybR</fullName>
    </submittedName>
</protein>
<evidence type="ECO:0000313" key="6">
    <source>
        <dbReference type="Proteomes" id="UP000077868"/>
    </source>
</evidence>
<dbReference type="AlphaFoldDB" id="A0A1A9GLW3"/>
<organism evidence="5 6">
    <name type="scientific">Nocardioides dokdonensis FR1436</name>
    <dbReference type="NCBI Taxonomy" id="1300347"/>
    <lineage>
        <taxon>Bacteria</taxon>
        <taxon>Bacillati</taxon>
        <taxon>Actinomycetota</taxon>
        <taxon>Actinomycetes</taxon>
        <taxon>Propionibacteriales</taxon>
        <taxon>Nocardioidaceae</taxon>
        <taxon>Nocardioides</taxon>
    </lineage>
</organism>
<reference evidence="5 6" key="1">
    <citation type="submission" date="2016-03" db="EMBL/GenBank/DDBJ databases">
        <title>Complete genome sequence of a soil Actinobacterium, Nocardioides dokdonensis FR1436.</title>
        <authorList>
            <person name="Kwon S.-K."/>
            <person name="Kim K."/>
            <person name="Kim J.F."/>
        </authorList>
    </citation>
    <scope>NUCLEOTIDE SEQUENCE [LARGE SCALE GENOMIC DNA]</scope>
    <source>
        <strain evidence="5 6">FR1436</strain>
    </source>
</reference>
<dbReference type="OrthoDB" id="370168at2"/>
<feature type="domain" description="HTH hxlR-type" evidence="4">
    <location>
        <begin position="24"/>
        <end position="123"/>
    </location>
</feature>
<accession>A0A1A9GLW3</accession>
<dbReference type="Pfam" id="PF01638">
    <property type="entry name" value="HxlR"/>
    <property type="match status" value="1"/>
</dbReference>
<dbReference type="PANTHER" id="PTHR33204:SF18">
    <property type="entry name" value="TRANSCRIPTIONAL REGULATORY PROTEIN"/>
    <property type="match status" value="1"/>
</dbReference>
<gene>
    <name evidence="5" type="primary">yybR</name>
    <name evidence="5" type="ORF">I601_2043</name>
</gene>
<dbReference type="PROSITE" id="PS51118">
    <property type="entry name" value="HTH_HXLR"/>
    <property type="match status" value="1"/>
</dbReference>
<evidence type="ECO:0000256" key="1">
    <source>
        <dbReference type="ARBA" id="ARBA00023015"/>
    </source>
</evidence>
<dbReference type="STRING" id="1300347.I601_2043"/>
<dbReference type="Gene3D" id="1.10.10.10">
    <property type="entry name" value="Winged helix-like DNA-binding domain superfamily/Winged helix DNA-binding domain"/>
    <property type="match status" value="1"/>
</dbReference>
<dbReference type="InterPro" id="IPR036390">
    <property type="entry name" value="WH_DNA-bd_sf"/>
</dbReference>
<dbReference type="KEGG" id="ndk:I601_2043"/>
<evidence type="ECO:0000313" key="5">
    <source>
        <dbReference type="EMBL" id="ANH38471.1"/>
    </source>
</evidence>
<keyword evidence="6" id="KW-1185">Reference proteome</keyword>
<evidence type="ECO:0000259" key="4">
    <source>
        <dbReference type="PROSITE" id="PS51118"/>
    </source>
</evidence>
<evidence type="ECO:0000256" key="2">
    <source>
        <dbReference type="ARBA" id="ARBA00023125"/>
    </source>
</evidence>
<keyword evidence="1" id="KW-0805">Transcription regulation</keyword>
<name>A0A1A9GLW3_9ACTN</name>
<dbReference type="EMBL" id="CP015079">
    <property type="protein sequence ID" value="ANH38471.1"/>
    <property type="molecule type" value="Genomic_DNA"/>
</dbReference>
<dbReference type="Proteomes" id="UP000077868">
    <property type="component" value="Chromosome"/>
</dbReference>
<sequence>METTHPHTACDDASHRGDLYSAECPCRDILDLVASKWSALIIGRLEERAHRFGELRRAVPGITQKMLTQTLRGLEHDGLVDRTVLAHKRPPQVEYSLTDLGHTVTEPLAAMREWTERHLPDVRAARLRFDEPTPG</sequence>
<evidence type="ECO:0000256" key="3">
    <source>
        <dbReference type="ARBA" id="ARBA00023163"/>
    </source>
</evidence>